<dbReference type="PROSITE" id="PS51257">
    <property type="entry name" value="PROKAR_LIPOPROTEIN"/>
    <property type="match status" value="1"/>
</dbReference>
<reference evidence="2 3" key="1">
    <citation type="submission" date="2020-02" db="EMBL/GenBank/DDBJ databases">
        <title>Balneolaceae bacterium YR4-1, complete genome.</title>
        <authorList>
            <person name="Li Y."/>
            <person name="Wu S."/>
        </authorList>
    </citation>
    <scope>NUCLEOTIDE SEQUENCE [LARGE SCALE GENOMIC DNA]</scope>
    <source>
        <strain evidence="2 3">YR4-1</strain>
    </source>
</reference>
<keyword evidence="1" id="KW-0732">Signal</keyword>
<feature type="chain" id="PRO_5026920409" description="DUF4270 family protein" evidence="1">
    <location>
        <begin position="26"/>
        <end position="404"/>
    </location>
</feature>
<dbReference type="EMBL" id="JAALLT010000001">
    <property type="protein sequence ID" value="NGP75163.1"/>
    <property type="molecule type" value="Genomic_DNA"/>
</dbReference>
<dbReference type="Proteomes" id="UP000473278">
    <property type="component" value="Unassembled WGS sequence"/>
</dbReference>
<name>A0A6M1T470_9BACT</name>
<dbReference type="RefSeq" id="WP_165138228.1">
    <property type="nucleotide sequence ID" value="NZ_JAALLT010000001.1"/>
</dbReference>
<protein>
    <recommendedName>
        <fullName evidence="4">DUF4270 family protein</fullName>
    </recommendedName>
</protein>
<feature type="signal peptide" evidence="1">
    <location>
        <begin position="1"/>
        <end position="25"/>
    </location>
</feature>
<comment type="caution">
    <text evidence="2">The sequence shown here is derived from an EMBL/GenBank/DDBJ whole genome shotgun (WGS) entry which is preliminary data.</text>
</comment>
<dbReference type="AlphaFoldDB" id="A0A6M1T470"/>
<proteinExistence type="predicted"/>
<sequence length="404" mass="44355">MSVARNNAAAFCLFFLVSVSGLILSACESPGSVGGSFTDPGTELKDTAFAVTGVETESYTTYSGRLNFFSAGQFNDPLFGNLNAQSYIKPSLPGLTSDTLRSDLQMNLRLILDDNSLYGDTLSTADFDLVEIDQIWRGRAVELYDDIDLSQNLVGSFSVDEATDSVDVPLASEWVQRYRAYYNTIGANRDSLYLYDFHGLALVPRNESKIIPFNPSRIRFVTIENGSDTSSSITPSQWAYTLDRSNATDAPTGSSKAISTFEEVLKFDLDLSREDLGTVNISRVELVFYQNNQALQSSISGSARRPAVNSAGLYFSRPEDIPASLSTASALSRAFYNETDGSYRFDITGFTNGVLLDGTDDERSFYLTLQSNNGILGSSLLYNEDGPEDKRPKIIVTYINTKDN</sequence>
<evidence type="ECO:0000313" key="2">
    <source>
        <dbReference type="EMBL" id="NGP75163.1"/>
    </source>
</evidence>
<keyword evidence="3" id="KW-1185">Reference proteome</keyword>
<gene>
    <name evidence="2" type="ORF">G3570_00850</name>
</gene>
<evidence type="ECO:0000256" key="1">
    <source>
        <dbReference type="SAM" id="SignalP"/>
    </source>
</evidence>
<organism evidence="2 3">
    <name type="scientific">Halalkalibaculum roseum</name>
    <dbReference type="NCBI Taxonomy" id="2709311"/>
    <lineage>
        <taxon>Bacteria</taxon>
        <taxon>Pseudomonadati</taxon>
        <taxon>Balneolota</taxon>
        <taxon>Balneolia</taxon>
        <taxon>Balneolales</taxon>
        <taxon>Balneolaceae</taxon>
        <taxon>Halalkalibaculum</taxon>
    </lineage>
</organism>
<accession>A0A6M1T470</accession>
<evidence type="ECO:0008006" key="4">
    <source>
        <dbReference type="Google" id="ProtNLM"/>
    </source>
</evidence>
<evidence type="ECO:0000313" key="3">
    <source>
        <dbReference type="Proteomes" id="UP000473278"/>
    </source>
</evidence>